<dbReference type="RefSeq" id="WP_085123296.1">
    <property type="nucleotide sequence ID" value="NZ_FWZX01000010.1"/>
</dbReference>
<reference evidence="2 3" key="1">
    <citation type="submission" date="2017-04" db="EMBL/GenBank/DDBJ databases">
        <authorList>
            <person name="Afonso C.L."/>
            <person name="Miller P.J."/>
            <person name="Scott M.A."/>
            <person name="Spackman E."/>
            <person name="Goraichik I."/>
            <person name="Dimitrov K.M."/>
            <person name="Suarez D.L."/>
            <person name="Swayne D.E."/>
        </authorList>
    </citation>
    <scope>NUCLEOTIDE SEQUENCE [LARGE SCALE GENOMIC DNA]</scope>
    <source>
        <strain evidence="2 3">USBA 355</strain>
    </source>
</reference>
<evidence type="ECO:0000259" key="1">
    <source>
        <dbReference type="Pfam" id="PF19583"/>
    </source>
</evidence>
<evidence type="ECO:0000313" key="2">
    <source>
        <dbReference type="EMBL" id="SMF29878.1"/>
    </source>
</evidence>
<dbReference type="InterPro" id="IPR045761">
    <property type="entry name" value="ODP_dom"/>
</dbReference>
<dbReference type="PANTHER" id="PTHR43717:SF1">
    <property type="entry name" value="ANAEROBIC NITRIC OXIDE REDUCTASE FLAVORUBREDOXIN"/>
    <property type="match status" value="1"/>
</dbReference>
<dbReference type="SUPFAM" id="SSF56281">
    <property type="entry name" value="Metallo-hydrolase/oxidoreductase"/>
    <property type="match status" value="1"/>
</dbReference>
<evidence type="ECO:0000313" key="3">
    <source>
        <dbReference type="Proteomes" id="UP000192917"/>
    </source>
</evidence>
<dbReference type="Proteomes" id="UP000192917">
    <property type="component" value="Unassembled WGS sequence"/>
</dbReference>
<dbReference type="AlphaFoldDB" id="A0A1Y6C0C3"/>
<sequence>METEVAGIGEGIWRLSTFVPEVAAPAGFTFNQFLIEADEPLLFHCGPRGLFASVSRALATVLPVEQLRWISFGHVEADECGAMNLWLADAPEARVVHGRTACMVSLNDLADRPPRALADGELLDLGGRRVRWLDTPHVPHAWESGLIWEEVTGTLFTGDLFTHLGRGPALTSDSIVAAAIAAEEAFQASALTPDIAPTLRRLAALQPARLAVMHGSCYAGDGEAALLELADFYERRHAAAVAGA</sequence>
<accession>A0A1Y6C0C3</accession>
<dbReference type="PANTHER" id="PTHR43717">
    <property type="entry name" value="ANAEROBIC NITRIC OXIDE REDUCTASE FLAVORUBREDOXIN"/>
    <property type="match status" value="1"/>
</dbReference>
<gene>
    <name evidence="2" type="ORF">SAMN05428998_11072</name>
</gene>
<feature type="domain" description="ODP" evidence="1">
    <location>
        <begin position="29"/>
        <end position="166"/>
    </location>
</feature>
<name>A0A1Y6C0C3_9PROT</name>
<organism evidence="2 3">
    <name type="scientific">Tistlia consotensis USBA 355</name>
    <dbReference type="NCBI Taxonomy" id="560819"/>
    <lineage>
        <taxon>Bacteria</taxon>
        <taxon>Pseudomonadati</taxon>
        <taxon>Pseudomonadota</taxon>
        <taxon>Alphaproteobacteria</taxon>
        <taxon>Rhodospirillales</taxon>
        <taxon>Rhodovibrionaceae</taxon>
        <taxon>Tistlia</taxon>
    </lineage>
</organism>
<keyword evidence="3" id="KW-1185">Reference proteome</keyword>
<dbReference type="Gene3D" id="3.60.15.10">
    <property type="entry name" value="Ribonuclease Z/Hydroxyacylglutathione hydrolase-like"/>
    <property type="match status" value="1"/>
</dbReference>
<dbReference type="EMBL" id="FWZX01000010">
    <property type="protein sequence ID" value="SMF29878.1"/>
    <property type="molecule type" value="Genomic_DNA"/>
</dbReference>
<proteinExistence type="predicted"/>
<protein>
    <recommendedName>
        <fullName evidence="1">ODP domain-containing protein</fullName>
    </recommendedName>
</protein>
<dbReference type="STRING" id="560819.SAMN05428998_11072"/>
<dbReference type="Pfam" id="PF19583">
    <property type="entry name" value="ODP"/>
    <property type="match status" value="1"/>
</dbReference>
<dbReference type="InterPro" id="IPR036866">
    <property type="entry name" value="RibonucZ/Hydroxyglut_hydro"/>
</dbReference>